<dbReference type="HOGENOM" id="CLU_1310959_0_0_1"/>
<dbReference type="AlphaFoldDB" id="K0KK51"/>
<keyword evidence="3" id="KW-0999">Mitochondrion inner membrane</keyword>
<sequence>MTQQESTVDEVTASQNGRLPIKYPTPFFNKEEPYEPLDTSSLTKGAFCYSATVGLLAAATRNAISNDSKHISGIVTKHGRLWGAITAVITSYQFSYAAISNLREKNDYKNDVLSGAISGAILGSFKKSLSASLGTGLALGLLGGLLRWSGGLLGTENNAINARGKGIDSGLVREQNSNGDEEFKQGFWEVVRRRPLSHTKEFLGDAWDRR</sequence>
<gene>
    <name evidence="7" type="ORF">BN7_2096</name>
</gene>
<evidence type="ECO:0000256" key="4">
    <source>
        <dbReference type="ARBA" id="ARBA00022989"/>
    </source>
</evidence>
<dbReference type="PANTHER" id="PTHR21382">
    <property type="entry name" value="NADH-UBIQUINONE OXIDOREDUCTASE SUBUNIT"/>
    <property type="match status" value="1"/>
</dbReference>
<evidence type="ECO:0000256" key="5">
    <source>
        <dbReference type="ARBA" id="ARBA00023128"/>
    </source>
</evidence>
<name>K0KK51_WICCF</name>
<proteinExistence type="predicted"/>
<keyword evidence="5" id="KW-0496">Mitochondrion</keyword>
<evidence type="ECO:0000313" key="8">
    <source>
        <dbReference type="Proteomes" id="UP000009328"/>
    </source>
</evidence>
<organism evidence="7 8">
    <name type="scientific">Wickerhamomyces ciferrii (strain ATCC 14091 / BCRC 22168 / CBS 111 / JCM 3599 / NBRC 0793 / NRRL Y-1031 F-60-10)</name>
    <name type="common">Yeast</name>
    <name type="synonym">Pichia ciferrii</name>
    <dbReference type="NCBI Taxonomy" id="1206466"/>
    <lineage>
        <taxon>Eukaryota</taxon>
        <taxon>Fungi</taxon>
        <taxon>Dikarya</taxon>
        <taxon>Ascomycota</taxon>
        <taxon>Saccharomycotina</taxon>
        <taxon>Saccharomycetes</taxon>
        <taxon>Phaffomycetales</taxon>
        <taxon>Wickerhamomycetaceae</taxon>
        <taxon>Wickerhamomyces</taxon>
    </lineage>
</organism>
<dbReference type="GO" id="GO:0045271">
    <property type="term" value="C:respiratory chain complex I"/>
    <property type="evidence" value="ECO:0007669"/>
    <property type="project" value="InterPro"/>
</dbReference>
<accession>K0KK51</accession>
<comment type="subcellular location">
    <subcellularLocation>
        <location evidence="1">Mitochondrion inner membrane</location>
        <topology evidence="1">Multi-pass membrane protein</topology>
    </subcellularLocation>
</comment>
<dbReference type="EMBL" id="CAIF01000048">
    <property type="protein sequence ID" value="CCH42552.1"/>
    <property type="molecule type" value="Genomic_DNA"/>
</dbReference>
<keyword evidence="8" id="KW-1185">Reference proteome</keyword>
<evidence type="ECO:0000313" key="7">
    <source>
        <dbReference type="EMBL" id="CCH42552.1"/>
    </source>
</evidence>
<dbReference type="InterPro" id="IPR039205">
    <property type="entry name" value="NDUFA11"/>
</dbReference>
<evidence type="ECO:0000256" key="1">
    <source>
        <dbReference type="ARBA" id="ARBA00004448"/>
    </source>
</evidence>
<keyword evidence="6" id="KW-0472">Membrane</keyword>
<comment type="caution">
    <text evidence="7">The sequence shown here is derived from an EMBL/GenBank/DDBJ whole genome shotgun (WGS) entry which is preliminary data.</text>
</comment>
<keyword evidence="4" id="KW-1133">Transmembrane helix</keyword>
<dbReference type="STRING" id="1206466.K0KK51"/>
<evidence type="ECO:0000256" key="2">
    <source>
        <dbReference type="ARBA" id="ARBA00022692"/>
    </source>
</evidence>
<dbReference type="PANTHER" id="PTHR21382:SF1">
    <property type="entry name" value="NADH DEHYDROGENASE [UBIQUINONE] 1 ALPHA SUBCOMPLEX SUBUNIT 11"/>
    <property type="match status" value="1"/>
</dbReference>
<protein>
    <submittedName>
        <fullName evidence="7">Mitochondrial import inner membrane translocase subunit TIM22</fullName>
    </submittedName>
</protein>
<evidence type="ECO:0000256" key="3">
    <source>
        <dbReference type="ARBA" id="ARBA00022792"/>
    </source>
</evidence>
<dbReference type="InParanoid" id="K0KK51"/>
<dbReference type="GO" id="GO:0005743">
    <property type="term" value="C:mitochondrial inner membrane"/>
    <property type="evidence" value="ECO:0007669"/>
    <property type="project" value="UniProtKB-SubCell"/>
</dbReference>
<dbReference type="Proteomes" id="UP000009328">
    <property type="component" value="Unassembled WGS sequence"/>
</dbReference>
<keyword evidence="2" id="KW-0812">Transmembrane</keyword>
<evidence type="ECO:0000256" key="6">
    <source>
        <dbReference type="ARBA" id="ARBA00023136"/>
    </source>
</evidence>
<reference evidence="7 8" key="1">
    <citation type="journal article" date="2012" name="Eukaryot. Cell">
        <title>Draft genome sequence of Wickerhamomyces ciferrii NRRL Y-1031 F-60-10.</title>
        <authorList>
            <person name="Schneider J."/>
            <person name="Andrea H."/>
            <person name="Blom J."/>
            <person name="Jaenicke S."/>
            <person name="Ruckert C."/>
            <person name="Schorsch C."/>
            <person name="Szczepanowski R."/>
            <person name="Farwick M."/>
            <person name="Goesmann A."/>
            <person name="Puhler A."/>
            <person name="Schaffer S."/>
            <person name="Tauch A."/>
            <person name="Kohler T."/>
            <person name="Brinkrolf K."/>
        </authorList>
    </citation>
    <scope>NUCLEOTIDE SEQUENCE [LARGE SCALE GENOMIC DNA]</scope>
    <source>
        <strain evidence="8">ATCC 14091 / BCRC 22168 / CBS 111 / JCM 3599 / NBRC 0793 / NRRL Y-1031 F-60-10</strain>
    </source>
</reference>
<dbReference type="GO" id="GO:0006120">
    <property type="term" value="P:mitochondrial electron transport, NADH to ubiquinone"/>
    <property type="evidence" value="ECO:0007669"/>
    <property type="project" value="InterPro"/>
</dbReference>
<dbReference type="eggNOG" id="ENOG502S81D">
    <property type="taxonomic scope" value="Eukaryota"/>
</dbReference>